<reference evidence="2 3" key="1">
    <citation type="submission" date="2018-12" db="EMBL/GenBank/DDBJ databases">
        <authorList>
            <consortium name="Pathogen Informatics"/>
        </authorList>
    </citation>
    <scope>NUCLEOTIDE SEQUENCE [LARGE SCALE GENOMIC DNA]</scope>
    <source>
        <strain evidence="2 3">NCTC6754</strain>
    </source>
</reference>
<dbReference type="Gene3D" id="3.40.50.10990">
    <property type="entry name" value="GTP cyclohydrolase II"/>
    <property type="match status" value="1"/>
</dbReference>
<feature type="domain" description="GTP cyclohydrolase II" evidence="1">
    <location>
        <begin position="28"/>
        <end position="52"/>
    </location>
</feature>
<keyword evidence="2" id="KW-0378">Hydrolase</keyword>
<name>A0A447U2I7_SALET</name>
<dbReference type="EMBL" id="LR134190">
    <property type="protein sequence ID" value="VEB58932.1"/>
    <property type="molecule type" value="Genomic_DNA"/>
</dbReference>
<dbReference type="SUPFAM" id="SSF142695">
    <property type="entry name" value="RibA-like"/>
    <property type="match status" value="1"/>
</dbReference>
<dbReference type="EC" id="3.5.4.25" evidence="2"/>
<dbReference type="Proteomes" id="UP000269208">
    <property type="component" value="Chromosome"/>
</dbReference>
<dbReference type="GO" id="GO:0009231">
    <property type="term" value="P:riboflavin biosynthetic process"/>
    <property type="evidence" value="ECO:0007669"/>
    <property type="project" value="UniProtKB-UniPathway"/>
</dbReference>
<gene>
    <name evidence="2" type="primary">ribA_1</name>
    <name evidence="2" type="ORF">NCTC6754_05665</name>
</gene>
<dbReference type="UniPathway" id="UPA00275"/>
<dbReference type="GO" id="GO:0003935">
    <property type="term" value="F:GTP cyclohydrolase II activity"/>
    <property type="evidence" value="ECO:0007669"/>
    <property type="project" value="UniProtKB-EC"/>
</dbReference>
<dbReference type="Pfam" id="PF00925">
    <property type="entry name" value="GTP_cyclohydro2"/>
    <property type="match status" value="1"/>
</dbReference>
<evidence type="ECO:0000259" key="1">
    <source>
        <dbReference type="Pfam" id="PF00925"/>
    </source>
</evidence>
<proteinExistence type="predicted"/>
<protein>
    <submittedName>
        <fullName evidence="2">GTP cyclohydrolase II</fullName>
        <ecNumber evidence="2">3.5.4.25</ecNumber>
    </submittedName>
</protein>
<sequence length="52" mass="5763">MTRWRPIISSALPPMSVISPFARICSKLLGVDEVRLLTNNPKKVEILTEAGI</sequence>
<evidence type="ECO:0000313" key="2">
    <source>
        <dbReference type="EMBL" id="VEB58932.1"/>
    </source>
</evidence>
<accession>A0A447U2I7</accession>
<evidence type="ECO:0000313" key="3">
    <source>
        <dbReference type="Proteomes" id="UP000269208"/>
    </source>
</evidence>
<dbReference type="InterPro" id="IPR032677">
    <property type="entry name" value="GTP_cyclohydro_II"/>
</dbReference>
<organism evidence="2 3">
    <name type="scientific">Salmonella enterica I</name>
    <dbReference type="NCBI Taxonomy" id="59201"/>
    <lineage>
        <taxon>Bacteria</taxon>
        <taxon>Pseudomonadati</taxon>
        <taxon>Pseudomonadota</taxon>
        <taxon>Gammaproteobacteria</taxon>
        <taxon>Enterobacterales</taxon>
        <taxon>Enterobacteriaceae</taxon>
        <taxon>Salmonella</taxon>
    </lineage>
</organism>
<dbReference type="AlphaFoldDB" id="A0A447U2I7"/>
<dbReference type="InterPro" id="IPR036144">
    <property type="entry name" value="RibA-like_sf"/>
</dbReference>